<evidence type="ECO:0000256" key="1">
    <source>
        <dbReference type="SAM" id="MobiDB-lite"/>
    </source>
</evidence>
<feature type="region of interest" description="Disordered" evidence="1">
    <location>
        <begin position="383"/>
        <end position="420"/>
    </location>
</feature>
<protein>
    <submittedName>
        <fullName evidence="2">Uncharacterized protein</fullName>
    </submittedName>
</protein>
<reference evidence="2 3" key="1">
    <citation type="submission" date="2014-04" db="EMBL/GenBank/DDBJ databases">
        <title>Evolutionary Origins and Diversification of the Mycorrhizal Mutualists.</title>
        <authorList>
            <consortium name="DOE Joint Genome Institute"/>
            <consortium name="Mycorrhizal Genomics Consortium"/>
            <person name="Kohler A."/>
            <person name="Kuo A."/>
            <person name="Nagy L.G."/>
            <person name="Floudas D."/>
            <person name="Copeland A."/>
            <person name="Barry K.W."/>
            <person name="Cichocki N."/>
            <person name="Veneault-Fourrey C."/>
            <person name="LaButti K."/>
            <person name="Lindquist E.A."/>
            <person name="Lipzen A."/>
            <person name="Lundell T."/>
            <person name="Morin E."/>
            <person name="Murat C."/>
            <person name="Riley R."/>
            <person name="Ohm R."/>
            <person name="Sun H."/>
            <person name="Tunlid A."/>
            <person name="Henrissat B."/>
            <person name="Grigoriev I.V."/>
            <person name="Hibbett D.S."/>
            <person name="Martin F."/>
        </authorList>
    </citation>
    <scope>NUCLEOTIDE SEQUENCE [LARGE SCALE GENOMIC DNA]</scope>
    <source>
        <strain evidence="2 3">Koide BX008</strain>
    </source>
</reference>
<name>A0A0C2XDN9_AMAMK</name>
<dbReference type="Proteomes" id="UP000054549">
    <property type="component" value="Unassembled WGS sequence"/>
</dbReference>
<dbReference type="STRING" id="946122.A0A0C2XDN9"/>
<sequence>MAPWVSALLMKQFIGSMGARFLPGLGFEPLQPTRILPVYFPAWVIDGELQASISYGESQRNSQIQCINTYFPGNDFGVLPHISFWYQQLQNYRLVPFTSELENQFDTQVQCLPYTISPFSTLDIAKSWPHGDVEVDMAGFQFTPTSIKPNLVFRFLALVWFNANARPQISAYPILIPLYLAQYEAVIPRFEMEVNLTVFMEGFSKKGRIFVEKTGDQFADRVQELIPNAPPILGRVFRLLDDMVVRGGVFHFVRVAKMAFPQAPLAHLFLRKWLDDKLSSPDLAPLLADLSRGSSTLRGEDERVRDFLDVADRSNVHMWLSLGSKLTAAEMVIETMKSATNVHIVSRPKGASTEEVMGGTFKALEDTVNDLKKQRQDTLPAWWREWEKRESGQEPLASNEKQTQNTTRTEENTQAPDGSR</sequence>
<accession>A0A0C2XDN9</accession>
<keyword evidence="3" id="KW-1185">Reference proteome</keyword>
<gene>
    <name evidence="2" type="ORF">M378DRAFT_9342</name>
</gene>
<dbReference type="AlphaFoldDB" id="A0A0C2XDN9"/>
<dbReference type="HOGENOM" id="CLU_655626_0_0_1"/>
<evidence type="ECO:0000313" key="2">
    <source>
        <dbReference type="EMBL" id="KIL67566.1"/>
    </source>
</evidence>
<dbReference type="InParanoid" id="A0A0C2XDN9"/>
<proteinExistence type="predicted"/>
<dbReference type="OrthoDB" id="2349883at2759"/>
<organism evidence="2 3">
    <name type="scientific">Amanita muscaria (strain Koide BX008)</name>
    <dbReference type="NCBI Taxonomy" id="946122"/>
    <lineage>
        <taxon>Eukaryota</taxon>
        <taxon>Fungi</taxon>
        <taxon>Dikarya</taxon>
        <taxon>Basidiomycota</taxon>
        <taxon>Agaricomycotina</taxon>
        <taxon>Agaricomycetes</taxon>
        <taxon>Agaricomycetidae</taxon>
        <taxon>Agaricales</taxon>
        <taxon>Pluteineae</taxon>
        <taxon>Amanitaceae</taxon>
        <taxon>Amanita</taxon>
    </lineage>
</organism>
<dbReference type="EMBL" id="KN818231">
    <property type="protein sequence ID" value="KIL67566.1"/>
    <property type="molecule type" value="Genomic_DNA"/>
</dbReference>
<evidence type="ECO:0000313" key="3">
    <source>
        <dbReference type="Proteomes" id="UP000054549"/>
    </source>
</evidence>